<evidence type="ECO:0000313" key="2">
    <source>
        <dbReference type="Proteomes" id="UP000078240"/>
    </source>
</evidence>
<dbReference type="Proteomes" id="UP000078240">
    <property type="component" value="Unassembled WGS sequence"/>
</dbReference>
<gene>
    <name evidence="1" type="ORF">VFPBJ_11274</name>
</gene>
<sequence>MDSLEFWPIADNETRWNSRHRMIVRALLLRRCFNRIVEKAERAWDRSKRKSAKPTMLDDKLSEEDWDVVEVFIQIVRPFDEISVRLQGNPKTSEDDHVISGSSWEYFPSFEYLLAHLQELKQGQDLMSHCTCA</sequence>
<comment type="caution">
    <text evidence="1">The sequence shown here is derived from an EMBL/GenBank/DDBJ whole genome shotgun (WGS) entry which is preliminary data.</text>
</comment>
<evidence type="ECO:0000313" key="1">
    <source>
        <dbReference type="EMBL" id="OAQ63909.1"/>
    </source>
</evidence>
<accession>A0A179FFT7</accession>
<reference evidence="1 2" key="1">
    <citation type="submission" date="2016-01" db="EMBL/GenBank/DDBJ databases">
        <title>Biosynthesis of antibiotic leucinostatins and their inhibition on Phytophthora in bio-control Purpureocillium lilacinum.</title>
        <authorList>
            <person name="Wang G."/>
            <person name="Liu Z."/>
            <person name="Lin R."/>
            <person name="Li E."/>
            <person name="Mao Z."/>
            <person name="Ling J."/>
            <person name="Yin W."/>
            <person name="Xie B."/>
        </authorList>
    </citation>
    <scope>NUCLEOTIDE SEQUENCE [LARGE SCALE GENOMIC DNA]</scope>
    <source>
        <strain evidence="1">PLBJ-1</strain>
    </source>
</reference>
<name>A0A179FFT7_PURLI</name>
<dbReference type="AlphaFoldDB" id="A0A179FFT7"/>
<organism evidence="1 2">
    <name type="scientific">Purpureocillium lilacinum</name>
    <name type="common">Paecilomyces lilacinus</name>
    <dbReference type="NCBI Taxonomy" id="33203"/>
    <lineage>
        <taxon>Eukaryota</taxon>
        <taxon>Fungi</taxon>
        <taxon>Dikarya</taxon>
        <taxon>Ascomycota</taxon>
        <taxon>Pezizomycotina</taxon>
        <taxon>Sordariomycetes</taxon>
        <taxon>Hypocreomycetidae</taxon>
        <taxon>Hypocreales</taxon>
        <taxon>Ophiocordycipitaceae</taxon>
        <taxon>Purpureocillium</taxon>
    </lineage>
</organism>
<dbReference type="EMBL" id="LSBH01000017">
    <property type="protein sequence ID" value="OAQ63909.1"/>
    <property type="molecule type" value="Genomic_DNA"/>
</dbReference>
<protein>
    <submittedName>
        <fullName evidence="1">Uncharacterized protein</fullName>
    </submittedName>
</protein>
<proteinExistence type="predicted"/>